<dbReference type="Gene3D" id="2.130.10.10">
    <property type="entry name" value="YVTN repeat-like/Quinoprotein amine dehydrogenase"/>
    <property type="match status" value="1"/>
</dbReference>
<feature type="region of interest" description="Disordered" evidence="1">
    <location>
        <begin position="1"/>
        <end position="77"/>
    </location>
</feature>
<dbReference type="AlphaFoldDB" id="A0A8H7ZS11"/>
<evidence type="ECO:0000313" key="2">
    <source>
        <dbReference type="EMBL" id="KAG5458164.1"/>
    </source>
</evidence>
<comment type="caution">
    <text evidence="2">The sequence shown here is derived from an EMBL/GenBank/DDBJ whole genome shotgun (WGS) entry which is preliminary data.</text>
</comment>
<dbReference type="Proteomes" id="UP000673691">
    <property type="component" value="Unassembled WGS sequence"/>
</dbReference>
<gene>
    <name evidence="2" type="ORF">BJ554DRAFT_1665</name>
</gene>
<dbReference type="SUPFAM" id="SSF50978">
    <property type="entry name" value="WD40 repeat-like"/>
    <property type="match status" value="1"/>
</dbReference>
<name>A0A8H7ZS11_9FUNG</name>
<feature type="compositionally biased region" description="Gly residues" evidence="1">
    <location>
        <begin position="31"/>
        <end position="43"/>
    </location>
</feature>
<organism evidence="2 3">
    <name type="scientific">Olpidium bornovanus</name>
    <dbReference type="NCBI Taxonomy" id="278681"/>
    <lineage>
        <taxon>Eukaryota</taxon>
        <taxon>Fungi</taxon>
        <taxon>Fungi incertae sedis</taxon>
        <taxon>Olpidiomycota</taxon>
        <taxon>Olpidiomycotina</taxon>
        <taxon>Olpidiomycetes</taxon>
        <taxon>Olpidiales</taxon>
        <taxon>Olpidiaceae</taxon>
        <taxon>Olpidium</taxon>
    </lineage>
</organism>
<proteinExistence type="predicted"/>
<keyword evidence="3" id="KW-1185">Reference proteome</keyword>
<evidence type="ECO:0000256" key="1">
    <source>
        <dbReference type="SAM" id="MobiDB-lite"/>
    </source>
</evidence>
<dbReference type="EMBL" id="JAEFCI010008888">
    <property type="protein sequence ID" value="KAG5458164.1"/>
    <property type="molecule type" value="Genomic_DNA"/>
</dbReference>
<protein>
    <recommendedName>
        <fullName evidence="4">Transducin/WD40 repeat-like superfamily protein</fullName>
    </recommendedName>
</protein>
<feature type="compositionally biased region" description="Low complexity" evidence="1">
    <location>
        <begin position="44"/>
        <end position="55"/>
    </location>
</feature>
<evidence type="ECO:0000313" key="3">
    <source>
        <dbReference type="Proteomes" id="UP000673691"/>
    </source>
</evidence>
<evidence type="ECO:0008006" key="4">
    <source>
        <dbReference type="Google" id="ProtNLM"/>
    </source>
</evidence>
<dbReference type="InterPro" id="IPR001680">
    <property type="entry name" value="WD40_rpt"/>
</dbReference>
<feature type="compositionally biased region" description="Low complexity" evidence="1">
    <location>
        <begin position="63"/>
        <end position="77"/>
    </location>
</feature>
<dbReference type="OrthoDB" id="5599100at2759"/>
<sequence length="171" mass="17036">MSATVEDARADGRPASGGKGTGATKGLPATGSGGAAGGGGGPAARGSAGRSGAAAETPAATYLSSAQPPAAAPDDAARAALPSAPRYELRYSLVGHKMSVSSVKFSPDGKWLASSCECVKMREKKFAYSGSALLLHGGSPVSSGEANPGGHVIWPPPVCARVFSIPRLFRR</sequence>
<reference evidence="2 3" key="1">
    <citation type="journal article" name="Sci. Rep.">
        <title>Genome-scale phylogenetic analyses confirm Olpidium as the closest living zoosporic fungus to the non-flagellated, terrestrial fungi.</title>
        <authorList>
            <person name="Chang Y."/>
            <person name="Rochon D."/>
            <person name="Sekimoto S."/>
            <person name="Wang Y."/>
            <person name="Chovatia M."/>
            <person name="Sandor L."/>
            <person name="Salamov A."/>
            <person name="Grigoriev I.V."/>
            <person name="Stajich J.E."/>
            <person name="Spatafora J.W."/>
        </authorList>
    </citation>
    <scope>NUCLEOTIDE SEQUENCE [LARGE SCALE GENOMIC DNA]</scope>
    <source>
        <strain evidence="2">S191</strain>
    </source>
</reference>
<dbReference type="Pfam" id="PF00400">
    <property type="entry name" value="WD40"/>
    <property type="match status" value="1"/>
</dbReference>
<feature type="compositionally biased region" description="Basic and acidic residues" evidence="1">
    <location>
        <begin position="1"/>
        <end position="12"/>
    </location>
</feature>
<dbReference type="InterPro" id="IPR015943">
    <property type="entry name" value="WD40/YVTN_repeat-like_dom_sf"/>
</dbReference>
<dbReference type="InterPro" id="IPR036322">
    <property type="entry name" value="WD40_repeat_dom_sf"/>
</dbReference>
<accession>A0A8H7ZS11</accession>